<dbReference type="AlphaFoldDB" id="A0A2S9DRT9"/>
<evidence type="ECO:0000313" key="3">
    <source>
        <dbReference type="EMBL" id="PRC05289.1"/>
    </source>
</evidence>
<gene>
    <name evidence="3" type="ORF">CQ006_11870</name>
</gene>
<dbReference type="GO" id="GO:0016887">
    <property type="term" value="F:ATP hydrolysis activity"/>
    <property type="evidence" value="ECO:0007669"/>
    <property type="project" value="InterPro"/>
</dbReference>
<evidence type="ECO:0000259" key="1">
    <source>
        <dbReference type="Pfam" id="PF13304"/>
    </source>
</evidence>
<accession>A0A2S9DRT9</accession>
<keyword evidence="3" id="KW-0067">ATP-binding</keyword>
<dbReference type="InterPro" id="IPR029492">
    <property type="entry name" value="DUF4435"/>
</dbReference>
<dbReference type="InterPro" id="IPR051396">
    <property type="entry name" value="Bact_Antivir_Def_Nuclease"/>
</dbReference>
<protein>
    <submittedName>
        <fullName evidence="3">ABC transporter ATP-binding protein</fullName>
    </submittedName>
</protein>
<keyword evidence="3" id="KW-0547">Nucleotide-binding</keyword>
<dbReference type="PANTHER" id="PTHR43581:SF4">
    <property type="entry name" value="ATP_GTP PHOSPHATASE"/>
    <property type="match status" value="1"/>
</dbReference>
<reference evidence="3 4" key="1">
    <citation type="submission" date="2017-09" db="EMBL/GenBank/DDBJ databases">
        <title>Genomic, metabolic, and phenotypic characteristics of bacterial isolates from the natural microbiome of the model nematode Caenorhabditis elegans.</title>
        <authorList>
            <person name="Zimmermann J."/>
            <person name="Obeng N."/>
            <person name="Yang W."/>
            <person name="Obeng O."/>
            <person name="Kissoyan K."/>
            <person name="Pees B."/>
            <person name="Dirksen P."/>
            <person name="Hoppner M."/>
            <person name="Franke A."/>
            <person name="Rosenstiel P."/>
            <person name="Leippe M."/>
            <person name="Dierking K."/>
            <person name="Kaleta C."/>
            <person name="Schulenburg H."/>
        </authorList>
    </citation>
    <scope>NUCLEOTIDE SEQUENCE [LARGE SCALE GENOMIC DNA]</scope>
    <source>
        <strain evidence="3 4">MYb184</strain>
    </source>
</reference>
<dbReference type="Pfam" id="PF14491">
    <property type="entry name" value="DUF4435"/>
    <property type="match status" value="1"/>
</dbReference>
<dbReference type="Pfam" id="PF13304">
    <property type="entry name" value="AAA_21"/>
    <property type="match status" value="1"/>
</dbReference>
<dbReference type="InterPro" id="IPR027417">
    <property type="entry name" value="P-loop_NTPase"/>
</dbReference>
<dbReference type="Gene3D" id="3.40.50.300">
    <property type="entry name" value="P-loop containing nucleotide triphosphate hydrolases"/>
    <property type="match status" value="1"/>
</dbReference>
<name>A0A2S9DRT9_PSECE</name>
<dbReference type="EMBL" id="PCQE01000016">
    <property type="protein sequence ID" value="PRC05289.1"/>
    <property type="molecule type" value="Genomic_DNA"/>
</dbReference>
<sequence length="532" mass="60272">MLPKLYLPNPDGSGNKVEVEHNGTVVMVGANGAGKSRLGAWIERNTGAETIVHRVSAQRALEIPDFATVKTSQQSLNELIWGHENSEYANLNYKLHHRWRNSFETSSQDDYGKVLSTLFAKSSDRDRLHTEETKKLQEYIPVPDAPIEILTKLWNEILPHRRISLIDGTVKVGNNKDDTTYLGKEMSDGEKVALYLMGQCLVAPAQSIFIVDEPEIHLHTSIMQSLWNKLEEAKPDCLFIYITHDLNFASTRVSATNIWIKEYDGKSVWNWQLAPDNQELPESLILELIGSRKTIIFVEGEKGGKDHAIYQSIFKTYNIVPRNGCQKVIDSVKSMRNNSAFHHLTVYGIIDRDYRTDQEIQGLKTLGVHTIDVAEIENILLNEATLKMVAANQHLDPADTIKKALTIAKDLLSRDIEHQISLRTCRALENSLSRIDNKTIGLSNIQSMAAKMLEPSEIEKLYTQNHDLYTELLTSDNLDEILKHFNHKGLLPNICAAFELGKNGYEKLVLRMLNSDQREEIIQGFTKYVPSL</sequence>
<evidence type="ECO:0000259" key="2">
    <source>
        <dbReference type="Pfam" id="PF14491"/>
    </source>
</evidence>
<dbReference type="InterPro" id="IPR003959">
    <property type="entry name" value="ATPase_AAA_core"/>
</dbReference>
<feature type="domain" description="DUF4435" evidence="2">
    <location>
        <begin position="292"/>
        <end position="500"/>
    </location>
</feature>
<feature type="domain" description="ATPase AAA-type core" evidence="1">
    <location>
        <begin position="101"/>
        <end position="248"/>
    </location>
</feature>
<dbReference type="Proteomes" id="UP000239458">
    <property type="component" value="Unassembled WGS sequence"/>
</dbReference>
<dbReference type="RefSeq" id="WP_105225856.1">
    <property type="nucleotide sequence ID" value="NZ_PCQE01000016.1"/>
</dbReference>
<dbReference type="PANTHER" id="PTHR43581">
    <property type="entry name" value="ATP/GTP PHOSPHATASE"/>
    <property type="match status" value="1"/>
</dbReference>
<evidence type="ECO:0000313" key="4">
    <source>
        <dbReference type="Proteomes" id="UP000239458"/>
    </source>
</evidence>
<dbReference type="GO" id="GO:0005524">
    <property type="term" value="F:ATP binding"/>
    <property type="evidence" value="ECO:0007669"/>
    <property type="project" value="UniProtKB-KW"/>
</dbReference>
<dbReference type="SUPFAM" id="SSF52540">
    <property type="entry name" value="P-loop containing nucleoside triphosphate hydrolases"/>
    <property type="match status" value="1"/>
</dbReference>
<organism evidence="3 4">
    <name type="scientific">Pseudomonas cedrina</name>
    <dbReference type="NCBI Taxonomy" id="651740"/>
    <lineage>
        <taxon>Bacteria</taxon>
        <taxon>Pseudomonadati</taxon>
        <taxon>Pseudomonadota</taxon>
        <taxon>Gammaproteobacteria</taxon>
        <taxon>Pseudomonadales</taxon>
        <taxon>Pseudomonadaceae</taxon>
        <taxon>Pseudomonas</taxon>
    </lineage>
</organism>
<comment type="caution">
    <text evidence="3">The sequence shown here is derived from an EMBL/GenBank/DDBJ whole genome shotgun (WGS) entry which is preliminary data.</text>
</comment>
<proteinExistence type="predicted"/>